<dbReference type="Proteomes" id="UP000199651">
    <property type="component" value="Unassembled WGS sequence"/>
</dbReference>
<dbReference type="Pfam" id="PF09684">
    <property type="entry name" value="Tail_P2_I"/>
    <property type="match status" value="1"/>
</dbReference>
<dbReference type="EMBL" id="FNJB01000001">
    <property type="protein sequence ID" value="SDN89834.1"/>
    <property type="molecule type" value="Genomic_DNA"/>
</dbReference>
<accession>A0A1H0F5A2</accession>
<reference evidence="2" key="1">
    <citation type="submission" date="2016-10" db="EMBL/GenBank/DDBJ databases">
        <authorList>
            <person name="Varghese N."/>
            <person name="Submissions S."/>
        </authorList>
    </citation>
    <scope>NUCLEOTIDE SEQUENCE [LARGE SCALE GENOMIC DNA]</scope>
    <source>
        <strain evidence="2">IBRC-M 10655</strain>
    </source>
</reference>
<protein>
    <submittedName>
        <fullName evidence="1">Phage tail protein, P2 protein I family</fullName>
    </submittedName>
</protein>
<proteinExistence type="predicted"/>
<dbReference type="OrthoDB" id="370073at2"/>
<dbReference type="STRING" id="504798.SAMN05421871_103634"/>
<dbReference type="NCBIfam" id="TIGR02242">
    <property type="entry name" value="tail_TIGR02242"/>
    <property type="match status" value="1"/>
</dbReference>
<dbReference type="InterPro" id="IPR011748">
    <property type="entry name" value="Unchr_phage_tail-like"/>
</dbReference>
<dbReference type="InterPro" id="IPR006521">
    <property type="entry name" value="Tail_protein_I"/>
</dbReference>
<keyword evidence="2" id="KW-1185">Reference proteome</keyword>
<organism evidence="1 2">
    <name type="scientific">Actinokineospora alba</name>
    <dbReference type="NCBI Taxonomy" id="504798"/>
    <lineage>
        <taxon>Bacteria</taxon>
        <taxon>Bacillati</taxon>
        <taxon>Actinomycetota</taxon>
        <taxon>Actinomycetes</taxon>
        <taxon>Pseudonocardiales</taxon>
        <taxon>Pseudonocardiaceae</taxon>
        <taxon>Actinokineospora</taxon>
    </lineage>
</organism>
<name>A0A1H0F5A2_9PSEU</name>
<evidence type="ECO:0000313" key="2">
    <source>
        <dbReference type="Proteomes" id="UP000199651"/>
    </source>
</evidence>
<evidence type="ECO:0000313" key="1">
    <source>
        <dbReference type="EMBL" id="SDN89834.1"/>
    </source>
</evidence>
<sequence>MRAAAPGLGTPYPLGTLLPPVLQEDAVAMRITAALDEVLTPVIATLDCLWCYVDPALAPPDFLDWLAGWVGVTLDENWLMEHRRATVAHAVDLHRARGTARGLRAYLEAATGGRIDVVDSGGVAVSTTPGGALPGSDQQRLTVRVCPPRSGSVDVSTVEKLVAEAKPAHVLHQVELVAQLHDKATVQPIGA</sequence>
<dbReference type="RefSeq" id="WP_091368565.1">
    <property type="nucleotide sequence ID" value="NZ_FNDV01000003.1"/>
</dbReference>
<gene>
    <name evidence="1" type="ORF">SAMN05192558_101236</name>
</gene>
<dbReference type="AlphaFoldDB" id="A0A1H0F5A2"/>